<keyword evidence="1" id="KW-0472">Membrane</keyword>
<dbReference type="Proteomes" id="UP000026960">
    <property type="component" value="Chromosome 12"/>
</dbReference>
<accession>A0A0D3HUF8</accession>
<dbReference type="Gramene" id="OBART12G11960.1">
    <property type="protein sequence ID" value="OBART12G11960.1"/>
    <property type="gene ID" value="OBART12G11960"/>
</dbReference>
<dbReference type="HOGENOM" id="CLU_2999640_0_0_1"/>
<feature type="transmembrane region" description="Helical" evidence="1">
    <location>
        <begin position="31"/>
        <end position="56"/>
    </location>
</feature>
<evidence type="ECO:0000313" key="2">
    <source>
        <dbReference type="EnsemblPlants" id="OBART12G11960.1"/>
    </source>
</evidence>
<organism evidence="2">
    <name type="scientific">Oryza barthii</name>
    <dbReference type="NCBI Taxonomy" id="65489"/>
    <lineage>
        <taxon>Eukaryota</taxon>
        <taxon>Viridiplantae</taxon>
        <taxon>Streptophyta</taxon>
        <taxon>Embryophyta</taxon>
        <taxon>Tracheophyta</taxon>
        <taxon>Spermatophyta</taxon>
        <taxon>Magnoliopsida</taxon>
        <taxon>Liliopsida</taxon>
        <taxon>Poales</taxon>
        <taxon>Poaceae</taxon>
        <taxon>BOP clade</taxon>
        <taxon>Oryzoideae</taxon>
        <taxon>Oryzeae</taxon>
        <taxon>Oryzinae</taxon>
        <taxon>Oryza</taxon>
    </lineage>
</organism>
<sequence>MTVRVVMRYLVNKLSLEDDSQVCHAYLAPCLFYFILFYFCTPLPCLYVFFFMFVFFE</sequence>
<keyword evidence="1" id="KW-1133">Transmembrane helix</keyword>
<dbReference type="EnsemblPlants" id="OBART12G11960.1">
    <property type="protein sequence ID" value="OBART12G11960.1"/>
    <property type="gene ID" value="OBART12G11960"/>
</dbReference>
<name>A0A0D3HUF8_9ORYZ</name>
<keyword evidence="3" id="KW-1185">Reference proteome</keyword>
<evidence type="ECO:0000313" key="3">
    <source>
        <dbReference type="Proteomes" id="UP000026960"/>
    </source>
</evidence>
<protein>
    <submittedName>
        <fullName evidence="2">Uncharacterized protein</fullName>
    </submittedName>
</protein>
<dbReference type="PaxDb" id="65489-OBART12G11960.1"/>
<reference evidence="2" key="2">
    <citation type="submission" date="2015-03" db="UniProtKB">
        <authorList>
            <consortium name="EnsemblPlants"/>
        </authorList>
    </citation>
    <scope>IDENTIFICATION</scope>
</reference>
<proteinExistence type="predicted"/>
<keyword evidence="1" id="KW-0812">Transmembrane</keyword>
<reference evidence="2" key="1">
    <citation type="journal article" date="2009" name="Rice">
        <title>De Novo Next Generation Sequencing of Plant Genomes.</title>
        <authorList>
            <person name="Rounsley S."/>
            <person name="Marri P.R."/>
            <person name="Yu Y."/>
            <person name="He R."/>
            <person name="Sisneros N."/>
            <person name="Goicoechea J.L."/>
            <person name="Lee S.J."/>
            <person name="Angelova A."/>
            <person name="Kudrna D."/>
            <person name="Luo M."/>
            <person name="Affourtit J."/>
            <person name="Desany B."/>
            <person name="Knight J."/>
            <person name="Niazi F."/>
            <person name="Egholm M."/>
            <person name="Wing R.A."/>
        </authorList>
    </citation>
    <scope>NUCLEOTIDE SEQUENCE [LARGE SCALE GENOMIC DNA]</scope>
    <source>
        <strain evidence="2">cv. IRGC 105608</strain>
    </source>
</reference>
<evidence type="ECO:0000256" key="1">
    <source>
        <dbReference type="SAM" id="Phobius"/>
    </source>
</evidence>
<dbReference type="AlphaFoldDB" id="A0A0D3HUF8"/>